<sequence>MKKSYLLLLLLLQLANTGRTQSAKPDTISFTTYFKEIETATKKHRQLWNMDLYTSILIVDPQTRKIVANEADTAGILTGSADRFTGYLPPQVNVANTALHWGGKHWAMLLLPLPQDKHERINLLAHELFHKTQPSLGFALHNAANNHLDEKNGRIYLRLELEALKKALQASPDRERKQYLTHAFTFRKYRHQLYPDADSTENLLELNEGLAEYTGFVISERSRKQAVVHFENSINSFQQNPTFVRSFAYHTIPVYGYLLSSRNKYWNKKISPDTDLTSYFIDAFEIEVPQDLRHEAERIAADYNGRQIMAEETKRAVEKRKLVAEYKSKFVEQPHVELYFEKMNVSFDPRNMMPLEDKGTVYPTIRVTDNWGILTVENGALMSPDWKKISLTLPTELNGNKISGDGWTLELNESYTLTMNSSSGNYILSKKK</sequence>
<comment type="caution">
    <text evidence="2">The sequence shown here is derived from an EMBL/GenBank/DDBJ whole genome shotgun (WGS) entry which is preliminary data.</text>
</comment>
<keyword evidence="3" id="KW-1185">Reference proteome</keyword>
<organism evidence="2 3">
    <name type="scientific">Pontibacter fetidus</name>
    <dbReference type="NCBI Taxonomy" id="2700082"/>
    <lineage>
        <taxon>Bacteria</taxon>
        <taxon>Pseudomonadati</taxon>
        <taxon>Bacteroidota</taxon>
        <taxon>Cytophagia</taxon>
        <taxon>Cytophagales</taxon>
        <taxon>Hymenobacteraceae</taxon>
        <taxon>Pontibacter</taxon>
    </lineage>
</organism>
<dbReference type="AlphaFoldDB" id="A0A6B2GXS0"/>
<evidence type="ECO:0000313" key="2">
    <source>
        <dbReference type="EMBL" id="NDK55749.1"/>
    </source>
</evidence>
<evidence type="ECO:0000313" key="3">
    <source>
        <dbReference type="Proteomes" id="UP000478546"/>
    </source>
</evidence>
<protein>
    <submittedName>
        <fullName evidence="2">Uncharacterized protein</fullName>
    </submittedName>
</protein>
<evidence type="ECO:0000256" key="1">
    <source>
        <dbReference type="SAM" id="SignalP"/>
    </source>
</evidence>
<gene>
    <name evidence="2" type="ORF">GWO68_07470</name>
</gene>
<dbReference type="RefSeq" id="WP_162345806.1">
    <property type="nucleotide sequence ID" value="NZ_JAAEAA010000007.1"/>
</dbReference>
<dbReference type="Proteomes" id="UP000478546">
    <property type="component" value="Unassembled WGS sequence"/>
</dbReference>
<feature type="signal peptide" evidence="1">
    <location>
        <begin position="1"/>
        <end position="22"/>
    </location>
</feature>
<dbReference type="EMBL" id="JAAEAA010000007">
    <property type="protein sequence ID" value="NDK55749.1"/>
    <property type="molecule type" value="Genomic_DNA"/>
</dbReference>
<proteinExistence type="predicted"/>
<keyword evidence="1" id="KW-0732">Signal</keyword>
<accession>A0A6B2GXS0</accession>
<feature type="chain" id="PRO_5025665548" evidence="1">
    <location>
        <begin position="23"/>
        <end position="432"/>
    </location>
</feature>
<reference evidence="2 3" key="1">
    <citation type="submission" date="2020-01" db="EMBL/GenBank/DDBJ databases">
        <authorList>
            <person name="Kim M.K."/>
        </authorList>
    </citation>
    <scope>NUCLEOTIDE SEQUENCE [LARGE SCALE GENOMIC DNA]</scope>
    <source>
        <strain evidence="2 3">BT213</strain>
    </source>
</reference>
<name>A0A6B2GXS0_9BACT</name>